<evidence type="ECO:0000256" key="1">
    <source>
        <dbReference type="SAM" id="Phobius"/>
    </source>
</evidence>
<keyword evidence="1" id="KW-1133">Transmembrane helix</keyword>
<sequence length="99" mass="11072">MSSTFHTKGDSLLIYAETVYMGGLSKNDILLISAITPCLAIPVICVTVYLCYLLRDRPKPRPLPPPDMVERMYLEAQRNATLRSQSIFNSTEHIVTSAL</sequence>
<name>A0AA36BTI2_OCTVU</name>
<protein>
    <submittedName>
        <fullName evidence="2">Uncharacterized protein</fullName>
    </submittedName>
</protein>
<evidence type="ECO:0000313" key="2">
    <source>
        <dbReference type="EMBL" id="CAI9739978.1"/>
    </source>
</evidence>
<reference evidence="2" key="1">
    <citation type="submission" date="2023-08" db="EMBL/GenBank/DDBJ databases">
        <authorList>
            <person name="Alioto T."/>
            <person name="Alioto T."/>
            <person name="Gomez Garrido J."/>
        </authorList>
    </citation>
    <scope>NUCLEOTIDE SEQUENCE</scope>
</reference>
<organism evidence="2 3">
    <name type="scientific">Octopus vulgaris</name>
    <name type="common">Common octopus</name>
    <dbReference type="NCBI Taxonomy" id="6645"/>
    <lineage>
        <taxon>Eukaryota</taxon>
        <taxon>Metazoa</taxon>
        <taxon>Spiralia</taxon>
        <taxon>Lophotrochozoa</taxon>
        <taxon>Mollusca</taxon>
        <taxon>Cephalopoda</taxon>
        <taxon>Coleoidea</taxon>
        <taxon>Octopodiformes</taxon>
        <taxon>Octopoda</taxon>
        <taxon>Incirrata</taxon>
        <taxon>Octopodidae</taxon>
        <taxon>Octopus</taxon>
    </lineage>
</organism>
<dbReference type="Proteomes" id="UP001162480">
    <property type="component" value="Chromosome 24"/>
</dbReference>
<feature type="transmembrane region" description="Helical" evidence="1">
    <location>
        <begin position="29"/>
        <end position="54"/>
    </location>
</feature>
<evidence type="ECO:0000313" key="3">
    <source>
        <dbReference type="Proteomes" id="UP001162480"/>
    </source>
</evidence>
<accession>A0AA36BTI2</accession>
<dbReference type="EMBL" id="OX597837">
    <property type="protein sequence ID" value="CAI9739978.1"/>
    <property type="molecule type" value="Genomic_DNA"/>
</dbReference>
<dbReference type="AlphaFoldDB" id="A0AA36BTI2"/>
<keyword evidence="1" id="KW-0812">Transmembrane</keyword>
<gene>
    <name evidence="2" type="ORF">OCTVUL_1B013612</name>
</gene>
<proteinExistence type="predicted"/>
<keyword evidence="3" id="KW-1185">Reference proteome</keyword>
<keyword evidence="1" id="KW-0472">Membrane</keyword>